<feature type="domain" description="Homeobox" evidence="6">
    <location>
        <begin position="30"/>
        <end position="70"/>
    </location>
</feature>
<keyword evidence="2" id="KW-0217">Developmental protein</keyword>
<dbReference type="AlphaFoldDB" id="A0A0B6YKU3"/>
<dbReference type="InterPro" id="IPR009057">
    <property type="entry name" value="Homeodomain-like_sf"/>
</dbReference>
<dbReference type="PANTHER" id="PTHR46294:SF4">
    <property type="entry name" value="SEGMENTATION PROTEIN EVEN-SKIPPED"/>
    <property type="match status" value="1"/>
</dbReference>
<dbReference type="GO" id="GO:0005634">
    <property type="term" value="C:nucleus"/>
    <property type="evidence" value="ECO:0007669"/>
    <property type="project" value="UniProtKB-SubCell"/>
</dbReference>
<dbReference type="InterPro" id="IPR052002">
    <property type="entry name" value="Even-skipped_HD"/>
</dbReference>
<dbReference type="PROSITE" id="PS50071">
    <property type="entry name" value="HOMEOBOX_2"/>
    <property type="match status" value="1"/>
</dbReference>
<dbReference type="EMBL" id="HACG01009963">
    <property type="protein sequence ID" value="CEK56828.1"/>
    <property type="molecule type" value="Transcribed_RNA"/>
</dbReference>
<evidence type="ECO:0000256" key="2">
    <source>
        <dbReference type="ARBA" id="ARBA00022473"/>
    </source>
</evidence>
<dbReference type="Gene3D" id="1.10.10.60">
    <property type="entry name" value="Homeodomain-like"/>
    <property type="match status" value="1"/>
</dbReference>
<comment type="subcellular location">
    <subcellularLocation>
        <location evidence="1 4 5">Nucleus</location>
    </subcellularLocation>
</comment>
<evidence type="ECO:0000259" key="6">
    <source>
        <dbReference type="PROSITE" id="PS50071"/>
    </source>
</evidence>
<evidence type="ECO:0000256" key="1">
    <source>
        <dbReference type="ARBA" id="ARBA00004123"/>
    </source>
</evidence>
<feature type="non-terminal residue" evidence="7">
    <location>
        <position position="70"/>
    </location>
</feature>
<evidence type="ECO:0000313" key="7">
    <source>
        <dbReference type="EMBL" id="CEK56828.1"/>
    </source>
</evidence>
<evidence type="ECO:0000256" key="3">
    <source>
        <dbReference type="ARBA" id="ARBA00038449"/>
    </source>
</evidence>
<dbReference type="PANTHER" id="PTHR46294">
    <property type="entry name" value="SEGMENTATION PROTEIN EVEN-SKIPPED"/>
    <property type="match status" value="1"/>
</dbReference>
<dbReference type="SUPFAM" id="SSF46689">
    <property type="entry name" value="Homeodomain-like"/>
    <property type="match status" value="1"/>
</dbReference>
<sequence length="70" mass="8267">LTFENDLKLTAKKSAQFNAGTKEDHCLSDSQIRRYRTAFTRCQLDRLEKEYLNESYVSRSRRCELSAFLN</sequence>
<proteinExistence type="inferred from homology"/>
<comment type="similarity">
    <text evidence="3">Belongs to the even-skipped homeobox family.</text>
</comment>
<accession>A0A0B6YKU3</accession>
<dbReference type="GO" id="GO:0000981">
    <property type="term" value="F:DNA-binding transcription factor activity, RNA polymerase II-specific"/>
    <property type="evidence" value="ECO:0007669"/>
    <property type="project" value="TreeGrafter"/>
</dbReference>
<feature type="non-terminal residue" evidence="7">
    <location>
        <position position="1"/>
    </location>
</feature>
<keyword evidence="4 5" id="KW-0238">DNA-binding</keyword>
<evidence type="ECO:0000256" key="4">
    <source>
        <dbReference type="PROSITE-ProRule" id="PRU00108"/>
    </source>
</evidence>
<dbReference type="InterPro" id="IPR001356">
    <property type="entry name" value="HD"/>
</dbReference>
<dbReference type="Pfam" id="PF00046">
    <property type="entry name" value="Homeodomain"/>
    <property type="match status" value="1"/>
</dbReference>
<keyword evidence="4 5" id="KW-0371">Homeobox</keyword>
<gene>
    <name evidence="7" type="primary">ORF28618</name>
</gene>
<organism evidence="7">
    <name type="scientific">Arion vulgaris</name>
    <dbReference type="NCBI Taxonomy" id="1028688"/>
    <lineage>
        <taxon>Eukaryota</taxon>
        <taxon>Metazoa</taxon>
        <taxon>Spiralia</taxon>
        <taxon>Lophotrochozoa</taxon>
        <taxon>Mollusca</taxon>
        <taxon>Gastropoda</taxon>
        <taxon>Heterobranchia</taxon>
        <taxon>Euthyneura</taxon>
        <taxon>Panpulmonata</taxon>
        <taxon>Eupulmonata</taxon>
        <taxon>Stylommatophora</taxon>
        <taxon>Helicina</taxon>
        <taxon>Arionoidea</taxon>
        <taxon>Arionidae</taxon>
        <taxon>Arion</taxon>
    </lineage>
</organism>
<reference evidence="7" key="1">
    <citation type="submission" date="2014-12" db="EMBL/GenBank/DDBJ databases">
        <title>Insight into the proteome of Arion vulgaris.</title>
        <authorList>
            <person name="Aradska J."/>
            <person name="Bulat T."/>
            <person name="Smidak R."/>
            <person name="Sarate P."/>
            <person name="Gangsoo J."/>
            <person name="Sialana F."/>
            <person name="Bilban M."/>
            <person name="Lubec G."/>
        </authorList>
    </citation>
    <scope>NUCLEOTIDE SEQUENCE</scope>
    <source>
        <tissue evidence="7">Skin</tissue>
    </source>
</reference>
<protein>
    <recommendedName>
        <fullName evidence="6">Homeobox domain-containing protein</fullName>
    </recommendedName>
</protein>
<evidence type="ECO:0000256" key="5">
    <source>
        <dbReference type="RuleBase" id="RU000682"/>
    </source>
</evidence>
<name>A0A0B6YKU3_9EUPU</name>
<keyword evidence="4 5" id="KW-0539">Nucleus</keyword>
<dbReference type="GO" id="GO:0000978">
    <property type="term" value="F:RNA polymerase II cis-regulatory region sequence-specific DNA binding"/>
    <property type="evidence" value="ECO:0007669"/>
    <property type="project" value="TreeGrafter"/>
</dbReference>